<organism evidence="2 3">
    <name type="scientific">Mycena sanguinolenta</name>
    <dbReference type="NCBI Taxonomy" id="230812"/>
    <lineage>
        <taxon>Eukaryota</taxon>
        <taxon>Fungi</taxon>
        <taxon>Dikarya</taxon>
        <taxon>Basidiomycota</taxon>
        <taxon>Agaricomycotina</taxon>
        <taxon>Agaricomycetes</taxon>
        <taxon>Agaricomycetidae</taxon>
        <taxon>Agaricales</taxon>
        <taxon>Marasmiineae</taxon>
        <taxon>Mycenaceae</taxon>
        <taxon>Mycena</taxon>
    </lineage>
</organism>
<feature type="coiled-coil region" evidence="1">
    <location>
        <begin position="138"/>
        <end position="165"/>
    </location>
</feature>
<reference evidence="2" key="1">
    <citation type="submission" date="2020-05" db="EMBL/GenBank/DDBJ databases">
        <title>Mycena genomes resolve the evolution of fungal bioluminescence.</title>
        <authorList>
            <person name="Tsai I.J."/>
        </authorList>
    </citation>
    <scope>NUCLEOTIDE SEQUENCE</scope>
    <source>
        <strain evidence="2">160909Yilan</strain>
    </source>
</reference>
<name>A0A8H7CE89_9AGAR</name>
<dbReference type="OrthoDB" id="3060398at2759"/>
<comment type="caution">
    <text evidence="2">The sequence shown here is derived from an EMBL/GenBank/DDBJ whole genome shotgun (WGS) entry which is preliminary data.</text>
</comment>
<dbReference type="EMBL" id="JACAZH010000056">
    <property type="protein sequence ID" value="KAF7333281.1"/>
    <property type="molecule type" value="Genomic_DNA"/>
</dbReference>
<keyword evidence="3" id="KW-1185">Reference proteome</keyword>
<evidence type="ECO:0000256" key="1">
    <source>
        <dbReference type="SAM" id="Coils"/>
    </source>
</evidence>
<accession>A0A8H7CE89</accession>
<dbReference type="AlphaFoldDB" id="A0A8H7CE89"/>
<proteinExistence type="predicted"/>
<dbReference type="Proteomes" id="UP000623467">
    <property type="component" value="Unassembled WGS sequence"/>
</dbReference>
<evidence type="ECO:0000313" key="2">
    <source>
        <dbReference type="EMBL" id="KAF7333281.1"/>
    </source>
</evidence>
<sequence>MDAVPTLQPLQGDTGELFKLSHSENTSLGFLCDDVWDELLSVPSSQPFEDGEDFFMISTAISCALTPPRMLTKVERRNSLQHSSFSSCVGDDSGPMEISAEISSRRARLVRRAPRVIPDSKPVFASNPPRRLNLFLKALELEKKRERARQAARRINEKIRVLTKATARLHREQRHLRALAAAHKENMFSVE</sequence>
<gene>
    <name evidence="2" type="ORF">MSAN_02422800</name>
</gene>
<keyword evidence="1" id="KW-0175">Coiled coil</keyword>
<protein>
    <submittedName>
        <fullName evidence="2">Uncharacterized protein</fullName>
    </submittedName>
</protein>
<evidence type="ECO:0000313" key="3">
    <source>
        <dbReference type="Proteomes" id="UP000623467"/>
    </source>
</evidence>